<evidence type="ECO:0000256" key="3">
    <source>
        <dbReference type="ARBA" id="ARBA00022692"/>
    </source>
</evidence>
<evidence type="ECO:0000256" key="2">
    <source>
        <dbReference type="ARBA" id="ARBA00007620"/>
    </source>
</evidence>
<dbReference type="VEuPathDB" id="VectorBase:AMEC020953"/>
<evidence type="ECO:0000256" key="1">
    <source>
        <dbReference type="ARBA" id="ARBA00004141"/>
    </source>
</evidence>
<keyword evidence="3 7" id="KW-0812">Transmembrane</keyword>
<evidence type="ECO:0000256" key="6">
    <source>
        <dbReference type="SAM" id="MobiDB-lite"/>
    </source>
</evidence>
<protein>
    <recommendedName>
        <fullName evidence="8">Lipid desaturase domain-containing protein</fullName>
    </recommendedName>
</protein>
<keyword evidence="10" id="KW-1185">Reference proteome</keyword>
<dbReference type="PANTHER" id="PTHR48177">
    <property type="entry name" value="TRANSMEMBRANE PROTEIN 189"/>
    <property type="match status" value="1"/>
</dbReference>
<dbReference type="GO" id="GO:0016020">
    <property type="term" value="C:membrane"/>
    <property type="evidence" value="ECO:0007669"/>
    <property type="project" value="UniProtKB-SubCell"/>
</dbReference>
<dbReference type="EnsemblMetazoa" id="AMEC020953-RA">
    <property type="protein sequence ID" value="AMEC020953-PA"/>
    <property type="gene ID" value="AMEC020953"/>
</dbReference>
<dbReference type="GO" id="GO:0016491">
    <property type="term" value="F:oxidoreductase activity"/>
    <property type="evidence" value="ECO:0007669"/>
    <property type="project" value="TreeGrafter"/>
</dbReference>
<feature type="domain" description="Lipid desaturase" evidence="8">
    <location>
        <begin position="52"/>
        <end position="197"/>
    </location>
</feature>
<evidence type="ECO:0000313" key="10">
    <source>
        <dbReference type="Proteomes" id="UP000075902"/>
    </source>
</evidence>
<evidence type="ECO:0000313" key="9">
    <source>
        <dbReference type="EnsemblMetazoa" id="AMEC020953-PA"/>
    </source>
</evidence>
<dbReference type="Pfam" id="PF10520">
    <property type="entry name" value="Lipid_desat"/>
    <property type="match status" value="1"/>
</dbReference>
<dbReference type="UniPathway" id="UPA00199"/>
<dbReference type="InterPro" id="IPR019547">
    <property type="entry name" value="Lipid_desat"/>
</dbReference>
<dbReference type="AlphaFoldDB" id="A0A182UID0"/>
<dbReference type="PANTHER" id="PTHR48177:SF1">
    <property type="entry name" value="PLASMANYLETHANOLAMINE DESATURASE 1"/>
    <property type="match status" value="1"/>
</dbReference>
<evidence type="ECO:0000256" key="4">
    <source>
        <dbReference type="ARBA" id="ARBA00022989"/>
    </source>
</evidence>
<dbReference type="STRING" id="34690.A0A182UID0"/>
<feature type="region of interest" description="Disordered" evidence="6">
    <location>
        <begin position="1"/>
        <end position="22"/>
    </location>
</feature>
<evidence type="ECO:0000256" key="5">
    <source>
        <dbReference type="ARBA" id="ARBA00023136"/>
    </source>
</evidence>
<evidence type="ECO:0000256" key="7">
    <source>
        <dbReference type="SAM" id="Phobius"/>
    </source>
</evidence>
<comment type="similarity">
    <text evidence="2">Belongs to the fatty acid desaturase CarF family.</text>
</comment>
<keyword evidence="4 7" id="KW-1133">Transmembrane helix</keyword>
<feature type="transmembrane region" description="Helical" evidence="7">
    <location>
        <begin position="131"/>
        <end position="151"/>
    </location>
</feature>
<organism evidence="9 10">
    <name type="scientific">Anopheles melas</name>
    <dbReference type="NCBI Taxonomy" id="34690"/>
    <lineage>
        <taxon>Eukaryota</taxon>
        <taxon>Metazoa</taxon>
        <taxon>Ecdysozoa</taxon>
        <taxon>Arthropoda</taxon>
        <taxon>Hexapoda</taxon>
        <taxon>Insecta</taxon>
        <taxon>Pterygota</taxon>
        <taxon>Neoptera</taxon>
        <taxon>Endopterygota</taxon>
        <taxon>Diptera</taxon>
        <taxon>Nematocera</taxon>
        <taxon>Culicoidea</taxon>
        <taxon>Culicidae</taxon>
        <taxon>Anophelinae</taxon>
        <taxon>Anopheles</taxon>
    </lineage>
</organism>
<name>A0A182UID0_9DIPT</name>
<dbReference type="GO" id="GO:0006631">
    <property type="term" value="P:fatty acid metabolic process"/>
    <property type="evidence" value="ECO:0007669"/>
    <property type="project" value="UniProtKB-UniPathway"/>
</dbReference>
<sequence>QRAERRTQHDHEVPASTGDHDTKVHRSWLSSTVMLFRLERISNVIVAAIFGILTANFGSGLVHLGADTWGSIDLDIVGKNFLRPFRKHHIDPMCPLCAMTLSKLMETHLWSHCLFSVWNFFKKTNAEIQQYYVISAYLFLFSIVIAMTNQIHEWSHAYWRLSKWVLFFLKHHIILQRHYHRIHSITPHDKYFCISTG</sequence>
<proteinExistence type="inferred from homology"/>
<comment type="subcellular location">
    <subcellularLocation>
        <location evidence="1">Membrane</location>
        <topology evidence="1">Multi-pass membrane protein</topology>
    </subcellularLocation>
</comment>
<reference evidence="9" key="2">
    <citation type="submission" date="2020-05" db="UniProtKB">
        <authorList>
            <consortium name="EnsemblMetazoa"/>
        </authorList>
    </citation>
    <scope>IDENTIFICATION</scope>
    <source>
        <strain evidence="9">CM1001059</strain>
    </source>
</reference>
<reference evidence="10" key="1">
    <citation type="submission" date="2014-01" db="EMBL/GenBank/DDBJ databases">
        <title>The Genome Sequence of Anopheles melas CM1001059_A (V2).</title>
        <authorList>
            <consortium name="The Broad Institute Genomics Platform"/>
            <person name="Neafsey D.E."/>
            <person name="Besansky N."/>
            <person name="Howell P."/>
            <person name="Walton C."/>
            <person name="Young S.K."/>
            <person name="Zeng Q."/>
            <person name="Gargeya S."/>
            <person name="Fitzgerald M."/>
            <person name="Haas B."/>
            <person name="Abouelleil A."/>
            <person name="Allen A.W."/>
            <person name="Alvarado L."/>
            <person name="Arachchi H.M."/>
            <person name="Berlin A.M."/>
            <person name="Chapman S.B."/>
            <person name="Gainer-Dewar J."/>
            <person name="Goldberg J."/>
            <person name="Griggs A."/>
            <person name="Gujja S."/>
            <person name="Hansen M."/>
            <person name="Howarth C."/>
            <person name="Imamovic A."/>
            <person name="Ireland A."/>
            <person name="Larimer J."/>
            <person name="McCowan C."/>
            <person name="Murphy C."/>
            <person name="Pearson M."/>
            <person name="Poon T.W."/>
            <person name="Priest M."/>
            <person name="Roberts A."/>
            <person name="Saif S."/>
            <person name="Shea T."/>
            <person name="Sisk P."/>
            <person name="Sykes S."/>
            <person name="Wortman J."/>
            <person name="Nusbaum C."/>
            <person name="Birren B."/>
        </authorList>
    </citation>
    <scope>NUCLEOTIDE SEQUENCE [LARGE SCALE GENOMIC DNA]</scope>
    <source>
        <strain evidence="10">CM1001059</strain>
    </source>
</reference>
<dbReference type="InterPro" id="IPR052601">
    <property type="entry name" value="Plasmalogen_desaturase"/>
</dbReference>
<keyword evidence="5 7" id="KW-0472">Membrane</keyword>
<accession>A0A182UID0</accession>
<evidence type="ECO:0000259" key="8">
    <source>
        <dbReference type="Pfam" id="PF10520"/>
    </source>
</evidence>
<dbReference type="Proteomes" id="UP000075902">
    <property type="component" value="Unassembled WGS sequence"/>
</dbReference>